<evidence type="ECO:0000313" key="4">
    <source>
        <dbReference type="EMBL" id="GAA1988022.1"/>
    </source>
</evidence>
<feature type="compositionally biased region" description="Basic and acidic residues" evidence="1">
    <location>
        <begin position="276"/>
        <end position="287"/>
    </location>
</feature>
<name>A0ABN2SJY1_9MICO</name>
<accession>A0ABN2SJY1</accession>
<dbReference type="Proteomes" id="UP001500326">
    <property type="component" value="Unassembled WGS sequence"/>
</dbReference>
<reference evidence="4 5" key="1">
    <citation type="journal article" date="2019" name="Int. J. Syst. Evol. Microbiol.">
        <title>The Global Catalogue of Microorganisms (GCM) 10K type strain sequencing project: providing services to taxonomists for standard genome sequencing and annotation.</title>
        <authorList>
            <consortium name="The Broad Institute Genomics Platform"/>
            <consortium name="The Broad Institute Genome Sequencing Center for Infectious Disease"/>
            <person name="Wu L."/>
            <person name="Ma J."/>
        </authorList>
    </citation>
    <scope>NUCLEOTIDE SEQUENCE [LARGE SCALE GENOMIC DNA]</scope>
    <source>
        <strain evidence="4 5">JCM 14902</strain>
    </source>
</reference>
<evidence type="ECO:0000313" key="5">
    <source>
        <dbReference type="Proteomes" id="UP001500326"/>
    </source>
</evidence>
<feature type="region of interest" description="Disordered" evidence="1">
    <location>
        <begin position="549"/>
        <end position="569"/>
    </location>
</feature>
<feature type="chain" id="PRO_5046103481" evidence="3">
    <location>
        <begin position="27"/>
        <end position="569"/>
    </location>
</feature>
<feature type="signal peptide" evidence="3">
    <location>
        <begin position="1"/>
        <end position="26"/>
    </location>
</feature>
<organism evidence="4 5">
    <name type="scientific">Microbacterium pumilum</name>
    <dbReference type="NCBI Taxonomy" id="344165"/>
    <lineage>
        <taxon>Bacteria</taxon>
        <taxon>Bacillati</taxon>
        <taxon>Actinomycetota</taxon>
        <taxon>Actinomycetes</taxon>
        <taxon>Micrococcales</taxon>
        <taxon>Microbacteriaceae</taxon>
        <taxon>Microbacterium</taxon>
    </lineage>
</organism>
<keyword evidence="3" id="KW-0732">Signal</keyword>
<feature type="transmembrane region" description="Helical" evidence="2">
    <location>
        <begin position="207"/>
        <end position="229"/>
    </location>
</feature>
<feature type="transmembrane region" description="Helical" evidence="2">
    <location>
        <begin position="333"/>
        <end position="356"/>
    </location>
</feature>
<evidence type="ECO:0000256" key="2">
    <source>
        <dbReference type="SAM" id="Phobius"/>
    </source>
</evidence>
<comment type="caution">
    <text evidence="4">The sequence shown here is derived from an EMBL/GenBank/DDBJ whole genome shotgun (WGS) entry which is preliminary data.</text>
</comment>
<feature type="transmembrane region" description="Helical" evidence="2">
    <location>
        <begin position="368"/>
        <end position="387"/>
    </location>
</feature>
<feature type="transmembrane region" description="Helical" evidence="2">
    <location>
        <begin position="393"/>
        <end position="409"/>
    </location>
</feature>
<feature type="transmembrane region" description="Helical" evidence="2">
    <location>
        <begin position="416"/>
        <end position="435"/>
    </location>
</feature>
<evidence type="ECO:0000256" key="1">
    <source>
        <dbReference type="SAM" id="MobiDB-lite"/>
    </source>
</evidence>
<feature type="transmembrane region" description="Helical" evidence="2">
    <location>
        <begin position="520"/>
        <end position="541"/>
    </location>
</feature>
<proteinExistence type="predicted"/>
<keyword evidence="2" id="KW-0812">Transmembrane</keyword>
<sequence>MRRLTRAIVAVALIGGAACSASPAAASTDEALAGTAIYAVDISDVSTGPEGESAEEAASGELRIACVGTDCAIVSEPARLLLGGAPFTTAETLVSQRESGQTGSPCVGGRGGRTVSIEATADGFSATLVQQPIDWQPCDDGTEAFGHAREVVWTGTVISADPCVFTDTGCVATATTTSQLASGNPAAPSVFSALATPAEAGTAPQQLITAVLLTIILVLLVAFPTSLLNSAVETGSERMSGWWAARRRREPEPIGPAIESIPAVDAVNAVDGEADATTRDADGHESAEQLAVTEPSSAPRLGRWWWAASGVVLAGLISAFVDPEFGFNPGSVRVVLSLLVSFAIDVALGWFLLIWVMRRLVPGATHTFLFRPATLLVVVAAVVFTRLTGFEPGIVFGLVAGVAFGALVGKAAEARGALVTLGYAFIVALAAWALYGVLGGGAATGQSFWSAFLIETLSAIAVGGMAALPIALFPVRGMAGYAIWSWRRWVWAACYALGLFAFFVVLMPMPFAWEGVAWDLTAWIGAYLVYAIGAVVAWVVIARPWHRDDESGTTTAEAPAEDAQPETVR</sequence>
<dbReference type="RefSeq" id="WP_344062197.1">
    <property type="nucleotide sequence ID" value="NZ_BAAAOH010000001.1"/>
</dbReference>
<feature type="transmembrane region" description="Helical" evidence="2">
    <location>
        <begin position="304"/>
        <end position="321"/>
    </location>
</feature>
<feature type="region of interest" description="Disordered" evidence="1">
    <location>
        <begin position="275"/>
        <end position="294"/>
    </location>
</feature>
<evidence type="ECO:0000256" key="3">
    <source>
        <dbReference type="SAM" id="SignalP"/>
    </source>
</evidence>
<feature type="transmembrane region" description="Helical" evidence="2">
    <location>
        <begin position="489"/>
        <end position="508"/>
    </location>
</feature>
<feature type="compositionally biased region" description="Acidic residues" evidence="1">
    <location>
        <begin position="559"/>
        <end position="569"/>
    </location>
</feature>
<keyword evidence="2" id="KW-1133">Transmembrane helix</keyword>
<gene>
    <name evidence="4" type="ORF">GCM10009777_23430</name>
</gene>
<keyword evidence="5" id="KW-1185">Reference proteome</keyword>
<dbReference type="PROSITE" id="PS51257">
    <property type="entry name" value="PROKAR_LIPOPROTEIN"/>
    <property type="match status" value="1"/>
</dbReference>
<keyword evidence="2" id="KW-0472">Membrane</keyword>
<dbReference type="EMBL" id="BAAAOH010000001">
    <property type="protein sequence ID" value="GAA1988022.1"/>
    <property type="molecule type" value="Genomic_DNA"/>
</dbReference>
<feature type="transmembrane region" description="Helical" evidence="2">
    <location>
        <begin position="447"/>
        <end position="468"/>
    </location>
</feature>
<protein>
    <submittedName>
        <fullName evidence="4">Uncharacterized protein</fullName>
    </submittedName>
</protein>